<protein>
    <submittedName>
        <fullName evidence="8">ARAD1C26158p</fullName>
    </submittedName>
</protein>
<organism evidence="8">
    <name type="scientific">Blastobotrys adeninivorans</name>
    <name type="common">Yeast</name>
    <name type="synonym">Arxula adeninivorans</name>
    <dbReference type="NCBI Taxonomy" id="409370"/>
    <lineage>
        <taxon>Eukaryota</taxon>
        <taxon>Fungi</taxon>
        <taxon>Dikarya</taxon>
        <taxon>Ascomycota</taxon>
        <taxon>Saccharomycotina</taxon>
        <taxon>Dipodascomycetes</taxon>
        <taxon>Dipodascales</taxon>
        <taxon>Trichomonascaceae</taxon>
        <taxon>Blastobotrys</taxon>
    </lineage>
</organism>
<dbReference type="GO" id="GO:0046872">
    <property type="term" value="F:metal ion binding"/>
    <property type="evidence" value="ECO:0007669"/>
    <property type="project" value="UniProtKB-KW"/>
</dbReference>
<keyword evidence="6" id="KW-0460">Magnesium</keyword>
<dbReference type="PIRSF" id="PIRSF001563">
    <property type="entry name" value="Folylpolyglu_synth"/>
    <property type="match status" value="1"/>
</dbReference>
<sequence>MIDLGLSRIYRLLTLLGCPHLKYRAIHVAGTNGKGSVCAYISSVLTEARIPNGRFTSPHLIDRWDCITVNGATVKEEVFRNAEALVTKTNEQHGIGASEFELLTATAFEIFNQLKVRLAVIEVGLGGRLDSTNVLSAENTVATVITKIGLDHQGFLGNTIEEIAGEKAGIIKERVPCIVDSSNVPSVLKVVEGRAQQKEAPVIFTNTQLSLPFGITRSQSPLNGSYQLHNLACALNAIKVASKEFAELQDEKIVQQGIAHTKWPGRLQWVEFGSKTILLDGAHNAQSASLLAEYVDNEVRGKGPVTFVVAFSGGRDCDELFNAFVREDDTVICTEFGPVDGMPWVNASKADQVAISAKKFTDKVNVAKDVKEAVESSAGTCVVCGSLYLVSEVLKLTRS</sequence>
<evidence type="ECO:0000256" key="4">
    <source>
        <dbReference type="ARBA" id="ARBA00022741"/>
    </source>
</evidence>
<dbReference type="InterPro" id="IPR036565">
    <property type="entry name" value="Mur-like_cat_sf"/>
</dbReference>
<dbReference type="AlphaFoldDB" id="A0A060T765"/>
<dbReference type="PANTHER" id="PTHR11136:SF0">
    <property type="entry name" value="DIHYDROFOLATE SYNTHETASE-RELATED"/>
    <property type="match status" value="1"/>
</dbReference>
<feature type="domain" description="Mur ligase C-terminal" evidence="7">
    <location>
        <begin position="265"/>
        <end position="376"/>
    </location>
</feature>
<reference evidence="8" key="1">
    <citation type="submission" date="2014-02" db="EMBL/GenBank/DDBJ databases">
        <authorList>
            <person name="Genoscope - CEA"/>
        </authorList>
    </citation>
    <scope>NUCLEOTIDE SEQUENCE</scope>
    <source>
        <strain evidence="8">LS3</strain>
    </source>
</reference>
<dbReference type="GO" id="GO:0005739">
    <property type="term" value="C:mitochondrion"/>
    <property type="evidence" value="ECO:0007669"/>
    <property type="project" value="TreeGrafter"/>
</dbReference>
<dbReference type="GO" id="GO:0008841">
    <property type="term" value="F:dihydrofolate synthase activity"/>
    <property type="evidence" value="ECO:0007669"/>
    <property type="project" value="TreeGrafter"/>
</dbReference>
<evidence type="ECO:0000313" key="8">
    <source>
        <dbReference type="EMBL" id="CDP35036.1"/>
    </source>
</evidence>
<dbReference type="InterPro" id="IPR036615">
    <property type="entry name" value="Mur_ligase_C_dom_sf"/>
</dbReference>
<dbReference type="FunFam" id="3.40.1190.10:FF:000010">
    <property type="entry name" value="Dihydrofolate synthetase"/>
    <property type="match status" value="1"/>
</dbReference>
<dbReference type="NCBIfam" id="TIGR01499">
    <property type="entry name" value="folC"/>
    <property type="match status" value="1"/>
</dbReference>
<dbReference type="SUPFAM" id="SSF53623">
    <property type="entry name" value="MurD-like peptide ligases, catalytic domain"/>
    <property type="match status" value="1"/>
</dbReference>
<dbReference type="PROSITE" id="PS01012">
    <property type="entry name" value="FOLYLPOLYGLU_SYNT_2"/>
    <property type="match status" value="1"/>
</dbReference>
<dbReference type="GO" id="GO:0005524">
    <property type="term" value="F:ATP binding"/>
    <property type="evidence" value="ECO:0007669"/>
    <property type="project" value="UniProtKB-KW"/>
</dbReference>
<dbReference type="InterPro" id="IPR001645">
    <property type="entry name" value="Folylpolyglutamate_synth"/>
</dbReference>
<gene>
    <name evidence="8" type="ORF">GNLVRS02_ARAD1C26158g</name>
</gene>
<dbReference type="GO" id="GO:0005829">
    <property type="term" value="C:cytosol"/>
    <property type="evidence" value="ECO:0007669"/>
    <property type="project" value="TreeGrafter"/>
</dbReference>
<accession>A0A060T765</accession>
<reference evidence="8" key="2">
    <citation type="submission" date="2014-06" db="EMBL/GenBank/DDBJ databases">
        <title>The complete genome of Blastobotrys (Arxula) adeninivorans LS3 - a yeast of biotechnological interest.</title>
        <authorList>
            <person name="Kunze G."/>
            <person name="Gaillardin C."/>
            <person name="Czernicka M."/>
            <person name="Durrens P."/>
            <person name="Martin T."/>
            <person name="Boer E."/>
            <person name="Gabaldon T."/>
            <person name="Cruz J."/>
            <person name="Talla E."/>
            <person name="Marck C."/>
            <person name="Goffeau A."/>
            <person name="Barbe V."/>
            <person name="Baret P."/>
            <person name="Baronian K."/>
            <person name="Beier S."/>
            <person name="Bleykasten C."/>
            <person name="Bode R."/>
            <person name="Casaregola S."/>
            <person name="Despons L."/>
            <person name="Fairhead C."/>
            <person name="Giersberg M."/>
            <person name="Gierski P."/>
            <person name="Hahnel U."/>
            <person name="Hartmann A."/>
            <person name="Jankowska D."/>
            <person name="Jubin C."/>
            <person name="Jung P."/>
            <person name="Lafontaine I."/>
            <person name="Leh-Louis V."/>
            <person name="Lemaire M."/>
            <person name="Marcet-Houben M."/>
            <person name="Mascher M."/>
            <person name="Morel G."/>
            <person name="Richard G.-F."/>
            <person name="Riechen J."/>
            <person name="Sacerdot C."/>
            <person name="Sarkar A."/>
            <person name="Savel G."/>
            <person name="Schacherer J."/>
            <person name="Sherman D."/>
            <person name="Straub M.-L."/>
            <person name="Stein N."/>
            <person name="Thierry A."/>
            <person name="Trautwein-Schult A."/>
            <person name="Westhof E."/>
            <person name="Worch S."/>
            <person name="Dujon B."/>
            <person name="Souciet J.-L."/>
            <person name="Wincker P."/>
            <person name="Scholz U."/>
            <person name="Neuveglise N."/>
        </authorList>
    </citation>
    <scope>NUCLEOTIDE SEQUENCE</scope>
    <source>
        <strain evidence="8">LS3</strain>
    </source>
</reference>
<dbReference type="Pfam" id="PF02875">
    <property type="entry name" value="Mur_ligase_C"/>
    <property type="match status" value="1"/>
</dbReference>
<dbReference type="SUPFAM" id="SSF53244">
    <property type="entry name" value="MurD-like peptide ligases, peptide-binding domain"/>
    <property type="match status" value="1"/>
</dbReference>
<dbReference type="GO" id="GO:0004326">
    <property type="term" value="F:tetrahydrofolylpolyglutamate synthase activity"/>
    <property type="evidence" value="ECO:0007669"/>
    <property type="project" value="InterPro"/>
</dbReference>
<evidence type="ECO:0000256" key="6">
    <source>
        <dbReference type="ARBA" id="ARBA00022842"/>
    </source>
</evidence>
<dbReference type="EMBL" id="HG937693">
    <property type="protein sequence ID" value="CDP35036.1"/>
    <property type="molecule type" value="Genomic_DNA"/>
</dbReference>
<name>A0A060T765_BLAAD</name>
<dbReference type="PhylomeDB" id="A0A060T765"/>
<proteinExistence type="inferred from homology"/>
<keyword evidence="2" id="KW-0436">Ligase</keyword>
<dbReference type="Gene3D" id="3.40.1190.10">
    <property type="entry name" value="Mur-like, catalytic domain"/>
    <property type="match status" value="1"/>
</dbReference>
<evidence type="ECO:0000256" key="5">
    <source>
        <dbReference type="ARBA" id="ARBA00022840"/>
    </source>
</evidence>
<evidence type="ECO:0000256" key="3">
    <source>
        <dbReference type="ARBA" id="ARBA00022723"/>
    </source>
</evidence>
<comment type="similarity">
    <text evidence="1">Belongs to the folylpolyglutamate synthase family.</text>
</comment>
<dbReference type="Gene3D" id="3.90.190.20">
    <property type="entry name" value="Mur ligase, C-terminal domain"/>
    <property type="match status" value="1"/>
</dbReference>
<keyword evidence="3" id="KW-0479">Metal-binding</keyword>
<dbReference type="UniPathway" id="UPA00850"/>
<evidence type="ECO:0000259" key="7">
    <source>
        <dbReference type="Pfam" id="PF02875"/>
    </source>
</evidence>
<dbReference type="InterPro" id="IPR018109">
    <property type="entry name" value="Folylpolyglutamate_synth_CS"/>
</dbReference>
<evidence type="ECO:0000256" key="1">
    <source>
        <dbReference type="ARBA" id="ARBA00008276"/>
    </source>
</evidence>
<keyword evidence="5" id="KW-0067">ATP-binding</keyword>
<evidence type="ECO:0000256" key="2">
    <source>
        <dbReference type="ARBA" id="ARBA00022598"/>
    </source>
</evidence>
<dbReference type="PANTHER" id="PTHR11136">
    <property type="entry name" value="FOLYLPOLYGLUTAMATE SYNTHASE-RELATED"/>
    <property type="match status" value="1"/>
</dbReference>
<dbReference type="InterPro" id="IPR004101">
    <property type="entry name" value="Mur_ligase_C"/>
</dbReference>
<keyword evidence="4" id="KW-0547">Nucleotide-binding</keyword>